<dbReference type="Proteomes" id="UP000053660">
    <property type="component" value="Unassembled WGS sequence"/>
</dbReference>
<evidence type="ECO:0000259" key="8">
    <source>
        <dbReference type="Pfam" id="PF01432"/>
    </source>
</evidence>
<evidence type="ECO:0000256" key="4">
    <source>
        <dbReference type="ARBA" id="ARBA00022801"/>
    </source>
</evidence>
<keyword evidence="4 7" id="KW-0378">Hydrolase</keyword>
<evidence type="ECO:0000256" key="5">
    <source>
        <dbReference type="ARBA" id="ARBA00022833"/>
    </source>
</evidence>
<sequence>MSKEYFPFKPGKNDYQPCSFIPIFGLQPHMGMYYRKLWTEMLALDIHETFDYEDDVVKTGERLKATVLSRGSGDVAKELYRRFQGRDPSVGAICDFYDPPAFYHLESEAAGRG</sequence>
<comment type="cofactor">
    <cofactor evidence="7">
        <name>Zn(2+)</name>
        <dbReference type="ChEBI" id="CHEBI:29105"/>
    </cofactor>
    <text evidence="7">Binds 1 zinc ion.</text>
</comment>
<dbReference type="InterPro" id="IPR024077">
    <property type="entry name" value="Neurolysin/TOP_dom2"/>
</dbReference>
<keyword evidence="6 7" id="KW-0482">Metalloprotease</keyword>
<dbReference type="GO" id="GO:0004222">
    <property type="term" value="F:metalloendopeptidase activity"/>
    <property type="evidence" value="ECO:0007669"/>
    <property type="project" value="InterPro"/>
</dbReference>
<gene>
    <name evidence="9" type="ORF">OESDEN_23071</name>
</gene>
<dbReference type="Pfam" id="PF01432">
    <property type="entry name" value="Peptidase_M3"/>
    <property type="match status" value="1"/>
</dbReference>
<dbReference type="GO" id="GO:0006508">
    <property type="term" value="P:proteolysis"/>
    <property type="evidence" value="ECO:0007669"/>
    <property type="project" value="UniProtKB-KW"/>
</dbReference>
<dbReference type="InterPro" id="IPR001567">
    <property type="entry name" value="Pept_M3A_M3B_dom"/>
</dbReference>
<dbReference type="InterPro" id="IPR045090">
    <property type="entry name" value="Pept_M3A_M3B"/>
</dbReference>
<reference evidence="9 10" key="1">
    <citation type="submission" date="2014-03" db="EMBL/GenBank/DDBJ databases">
        <title>Draft genome of the hookworm Oesophagostomum dentatum.</title>
        <authorList>
            <person name="Mitreva M."/>
        </authorList>
    </citation>
    <scope>NUCLEOTIDE SEQUENCE [LARGE SCALE GENOMIC DNA]</scope>
    <source>
        <strain evidence="9 10">OD-Hann</strain>
    </source>
</reference>
<organism evidence="9 10">
    <name type="scientific">Oesophagostomum dentatum</name>
    <name type="common">Nodular worm</name>
    <dbReference type="NCBI Taxonomy" id="61180"/>
    <lineage>
        <taxon>Eukaryota</taxon>
        <taxon>Metazoa</taxon>
        <taxon>Ecdysozoa</taxon>
        <taxon>Nematoda</taxon>
        <taxon>Chromadorea</taxon>
        <taxon>Rhabditida</taxon>
        <taxon>Rhabditina</taxon>
        <taxon>Rhabditomorpha</taxon>
        <taxon>Strongyloidea</taxon>
        <taxon>Strongylidae</taxon>
        <taxon>Oesophagostomum</taxon>
    </lineage>
</organism>
<evidence type="ECO:0000256" key="6">
    <source>
        <dbReference type="ARBA" id="ARBA00023049"/>
    </source>
</evidence>
<comment type="similarity">
    <text evidence="1 7">Belongs to the peptidase M3 family.</text>
</comment>
<evidence type="ECO:0000256" key="7">
    <source>
        <dbReference type="RuleBase" id="RU003435"/>
    </source>
</evidence>
<dbReference type="SUPFAM" id="SSF55486">
    <property type="entry name" value="Metalloproteases ('zincins'), catalytic domain"/>
    <property type="match status" value="1"/>
</dbReference>
<feature type="domain" description="Peptidase M3A/M3B catalytic" evidence="8">
    <location>
        <begin position="1"/>
        <end position="95"/>
    </location>
</feature>
<dbReference type="PANTHER" id="PTHR11804:SF83">
    <property type="entry name" value="LD37516P"/>
    <property type="match status" value="1"/>
</dbReference>
<evidence type="ECO:0000313" key="9">
    <source>
        <dbReference type="EMBL" id="KHJ77309.1"/>
    </source>
</evidence>
<dbReference type="AlphaFoldDB" id="A0A0B1RX91"/>
<dbReference type="EMBL" id="KN610890">
    <property type="protein sequence ID" value="KHJ77309.1"/>
    <property type="molecule type" value="Genomic_DNA"/>
</dbReference>
<keyword evidence="10" id="KW-1185">Reference proteome</keyword>
<keyword evidence="3 7" id="KW-0479">Metal-binding</keyword>
<accession>A0A0B1RX91</accession>
<keyword evidence="5 7" id="KW-0862">Zinc</keyword>
<name>A0A0B1RX91_OESDE</name>
<evidence type="ECO:0000313" key="10">
    <source>
        <dbReference type="Proteomes" id="UP000053660"/>
    </source>
</evidence>
<dbReference type="PANTHER" id="PTHR11804">
    <property type="entry name" value="PROTEASE M3 THIMET OLIGOPEPTIDASE-RELATED"/>
    <property type="match status" value="1"/>
</dbReference>
<evidence type="ECO:0000256" key="3">
    <source>
        <dbReference type="ARBA" id="ARBA00022723"/>
    </source>
</evidence>
<dbReference type="GO" id="GO:0046872">
    <property type="term" value="F:metal ion binding"/>
    <property type="evidence" value="ECO:0007669"/>
    <property type="project" value="UniProtKB-UniRule"/>
</dbReference>
<protein>
    <recommendedName>
        <fullName evidence="8">Peptidase M3A/M3B catalytic domain-containing protein</fullName>
    </recommendedName>
</protein>
<dbReference type="OrthoDB" id="534666at2759"/>
<keyword evidence="2 7" id="KW-0645">Protease</keyword>
<proteinExistence type="inferred from homology"/>
<dbReference type="Gene3D" id="1.10.1370.10">
    <property type="entry name" value="Neurolysin, domain 3"/>
    <property type="match status" value="1"/>
</dbReference>
<evidence type="ECO:0000256" key="1">
    <source>
        <dbReference type="ARBA" id="ARBA00006040"/>
    </source>
</evidence>
<evidence type="ECO:0000256" key="2">
    <source>
        <dbReference type="ARBA" id="ARBA00022670"/>
    </source>
</evidence>